<sequence length="84" mass="9843">MKEDQETGKVDFQLDKLRESYLTIEETICELGLDNIWDVKPLVNGREIMQIAELKGGYHIREWQQKLLTWQLAYPNGSAEECKD</sequence>
<dbReference type="GO" id="GO:0003723">
    <property type="term" value="F:RNA binding"/>
    <property type="evidence" value="ECO:0007669"/>
    <property type="project" value="UniProtKB-KW"/>
</dbReference>
<dbReference type="AlphaFoldDB" id="A0A8X7W1U9"/>
<evidence type="ECO:0000313" key="2">
    <source>
        <dbReference type="EMBL" id="KAG2320975.1"/>
    </source>
</evidence>
<protein>
    <submittedName>
        <fullName evidence="2">Uncharacterized protein</fullName>
    </submittedName>
</protein>
<dbReference type="GO" id="GO:0052927">
    <property type="term" value="F:CC tRNA cytidylyltransferase activity"/>
    <property type="evidence" value="ECO:0007669"/>
    <property type="project" value="TreeGrafter"/>
</dbReference>
<reference evidence="2 3" key="1">
    <citation type="submission" date="2020-02" db="EMBL/GenBank/DDBJ databases">
        <authorList>
            <person name="Ma Q."/>
            <person name="Huang Y."/>
            <person name="Song X."/>
            <person name="Pei D."/>
        </authorList>
    </citation>
    <scope>NUCLEOTIDE SEQUENCE [LARGE SCALE GENOMIC DNA]</scope>
    <source>
        <strain evidence="2">Sxm20200214</strain>
        <tissue evidence="2">Leaf</tissue>
    </source>
</reference>
<dbReference type="EMBL" id="JAAMPC010000003">
    <property type="protein sequence ID" value="KAG2320975.1"/>
    <property type="molecule type" value="Genomic_DNA"/>
</dbReference>
<dbReference type="PANTHER" id="PTHR13734:SF5">
    <property type="entry name" value="CCA TRNA NUCLEOTIDYLTRANSFERASE, MITOCHONDRIAL"/>
    <property type="match status" value="1"/>
</dbReference>
<proteinExistence type="predicted"/>
<keyword evidence="3" id="KW-1185">Reference proteome</keyword>
<gene>
    <name evidence="2" type="ORF">Bca52824_014188</name>
</gene>
<accession>A0A8X7W1U9</accession>
<dbReference type="SUPFAM" id="SSF81891">
    <property type="entry name" value="Poly A polymerase C-terminal region-like"/>
    <property type="match status" value="1"/>
</dbReference>
<comment type="caution">
    <text evidence="2">The sequence shown here is derived from an EMBL/GenBank/DDBJ whole genome shotgun (WGS) entry which is preliminary data.</text>
</comment>
<evidence type="ECO:0000256" key="1">
    <source>
        <dbReference type="ARBA" id="ARBA00022884"/>
    </source>
</evidence>
<dbReference type="OrthoDB" id="445712at2759"/>
<dbReference type="GO" id="GO:0052929">
    <property type="term" value="F:ATP:3'-cytidine-cytidine-tRNA adenylyltransferase activity"/>
    <property type="evidence" value="ECO:0007669"/>
    <property type="project" value="TreeGrafter"/>
</dbReference>
<dbReference type="PANTHER" id="PTHR13734">
    <property type="entry name" value="TRNA-NUCLEOTIDYLTRANSFERASE"/>
    <property type="match status" value="1"/>
</dbReference>
<organism evidence="2 3">
    <name type="scientific">Brassica carinata</name>
    <name type="common">Ethiopian mustard</name>
    <name type="synonym">Abyssinian cabbage</name>
    <dbReference type="NCBI Taxonomy" id="52824"/>
    <lineage>
        <taxon>Eukaryota</taxon>
        <taxon>Viridiplantae</taxon>
        <taxon>Streptophyta</taxon>
        <taxon>Embryophyta</taxon>
        <taxon>Tracheophyta</taxon>
        <taxon>Spermatophyta</taxon>
        <taxon>Magnoliopsida</taxon>
        <taxon>eudicotyledons</taxon>
        <taxon>Gunneridae</taxon>
        <taxon>Pentapetalae</taxon>
        <taxon>rosids</taxon>
        <taxon>malvids</taxon>
        <taxon>Brassicales</taxon>
        <taxon>Brassicaceae</taxon>
        <taxon>Brassiceae</taxon>
        <taxon>Brassica</taxon>
    </lineage>
</organism>
<name>A0A8X7W1U9_BRACI</name>
<evidence type="ECO:0000313" key="3">
    <source>
        <dbReference type="Proteomes" id="UP000886595"/>
    </source>
</evidence>
<dbReference type="GO" id="GO:0001680">
    <property type="term" value="P:tRNA 3'-terminal CCA addition"/>
    <property type="evidence" value="ECO:0007669"/>
    <property type="project" value="TreeGrafter"/>
</dbReference>
<dbReference type="Proteomes" id="UP000886595">
    <property type="component" value="Unassembled WGS sequence"/>
</dbReference>
<keyword evidence="1" id="KW-0694">RNA-binding</keyword>